<comment type="caution">
    <text evidence="4">The sequence shown here is derived from an EMBL/GenBank/DDBJ whole genome shotgun (WGS) entry which is preliminary data.</text>
</comment>
<gene>
    <name evidence="4" type="ORF">D9V29_14405</name>
</gene>
<dbReference type="InterPro" id="IPR050832">
    <property type="entry name" value="Bact_Acetyltransf"/>
</dbReference>
<evidence type="ECO:0000313" key="4">
    <source>
        <dbReference type="EMBL" id="RLP68061.1"/>
    </source>
</evidence>
<dbReference type="InterPro" id="IPR016181">
    <property type="entry name" value="Acyl_CoA_acyltransferase"/>
</dbReference>
<proteinExistence type="predicted"/>
<protein>
    <submittedName>
        <fullName evidence="4">N-acetyltransferase</fullName>
    </submittedName>
</protein>
<keyword evidence="2" id="KW-0012">Acyltransferase</keyword>
<dbReference type="PROSITE" id="PS51186">
    <property type="entry name" value="GNAT"/>
    <property type="match status" value="1"/>
</dbReference>
<dbReference type="SUPFAM" id="SSF55729">
    <property type="entry name" value="Acyl-CoA N-acyltransferases (Nat)"/>
    <property type="match status" value="1"/>
</dbReference>
<accession>A0A3L6ZKL8</accession>
<dbReference type="InterPro" id="IPR000182">
    <property type="entry name" value="GNAT_dom"/>
</dbReference>
<dbReference type="GO" id="GO:0016747">
    <property type="term" value="F:acyltransferase activity, transferring groups other than amino-acyl groups"/>
    <property type="evidence" value="ECO:0007669"/>
    <property type="project" value="InterPro"/>
</dbReference>
<dbReference type="OrthoDB" id="143110at2"/>
<organism evidence="4 5">
    <name type="scientific">Mycetocola manganoxydans</name>
    <dbReference type="NCBI Taxonomy" id="699879"/>
    <lineage>
        <taxon>Bacteria</taxon>
        <taxon>Bacillati</taxon>
        <taxon>Actinomycetota</taxon>
        <taxon>Actinomycetes</taxon>
        <taxon>Micrococcales</taxon>
        <taxon>Microbacteriaceae</taxon>
        <taxon>Mycetocola</taxon>
    </lineage>
</organism>
<dbReference type="PANTHER" id="PTHR43877">
    <property type="entry name" value="AMINOALKYLPHOSPHONATE N-ACETYLTRANSFERASE-RELATED-RELATED"/>
    <property type="match status" value="1"/>
</dbReference>
<dbReference type="EMBL" id="RCUV01000024">
    <property type="protein sequence ID" value="RLP68061.1"/>
    <property type="molecule type" value="Genomic_DNA"/>
</dbReference>
<dbReference type="Proteomes" id="UP000270299">
    <property type="component" value="Unassembled WGS sequence"/>
</dbReference>
<dbReference type="Pfam" id="PF00583">
    <property type="entry name" value="Acetyltransf_1"/>
    <property type="match status" value="1"/>
</dbReference>
<evidence type="ECO:0000259" key="3">
    <source>
        <dbReference type="PROSITE" id="PS51186"/>
    </source>
</evidence>
<keyword evidence="1 4" id="KW-0808">Transferase</keyword>
<name>A0A3L6ZKL8_9MICO</name>
<dbReference type="RefSeq" id="WP_121674024.1">
    <property type="nucleotide sequence ID" value="NZ_BMXM01000015.1"/>
</dbReference>
<dbReference type="Gene3D" id="3.40.630.30">
    <property type="match status" value="1"/>
</dbReference>
<dbReference type="AlphaFoldDB" id="A0A3L6ZKL8"/>
<evidence type="ECO:0000256" key="2">
    <source>
        <dbReference type="ARBA" id="ARBA00023315"/>
    </source>
</evidence>
<evidence type="ECO:0000313" key="5">
    <source>
        <dbReference type="Proteomes" id="UP000270299"/>
    </source>
</evidence>
<reference evidence="4 5" key="1">
    <citation type="submission" date="2018-10" db="EMBL/GenBank/DDBJ databases">
        <authorList>
            <person name="Li J."/>
        </authorList>
    </citation>
    <scope>NUCLEOTIDE SEQUENCE [LARGE SCALE GENOMIC DNA]</scope>
    <source>
        <strain evidence="4 5">CCTCC AB209002</strain>
    </source>
</reference>
<feature type="domain" description="N-acetyltransferase" evidence="3">
    <location>
        <begin position="3"/>
        <end position="176"/>
    </location>
</feature>
<keyword evidence="5" id="KW-1185">Reference proteome</keyword>
<sequence length="176" mass="18834">MTITVRQATTTDAARLAELAEITFPLACPPGSDPENIAAFIATHLSPERFAGYLSDDGRRILVAEDDTGMCGYTMLVLGEPSDTDVASALTIRPTIELSKVYVLAGSHGRGVSAPLIAATLDAAAETQAAGIWLGVNDQNARAVRFYEKSGFRIVGRKTFQLGSGLENDFVMERRL</sequence>
<evidence type="ECO:0000256" key="1">
    <source>
        <dbReference type="ARBA" id="ARBA00022679"/>
    </source>
</evidence>